<name>Q00354_COPCI</name>
<feature type="compositionally biased region" description="Low complexity" evidence="7">
    <location>
        <begin position="391"/>
        <end position="400"/>
    </location>
</feature>
<dbReference type="PIR" id="S47143">
    <property type="entry name" value="S47143"/>
</dbReference>
<evidence type="ECO:0000256" key="7">
    <source>
        <dbReference type="SAM" id="MobiDB-lite"/>
    </source>
</evidence>
<dbReference type="EMBL" id="X79687">
    <property type="protein sequence ID" value="CAA56132.1"/>
    <property type="molecule type" value="Genomic_DNA"/>
</dbReference>
<dbReference type="GO" id="GO:0000978">
    <property type="term" value="F:RNA polymerase II cis-regulatory region sequence-specific DNA binding"/>
    <property type="evidence" value="ECO:0007669"/>
    <property type="project" value="TreeGrafter"/>
</dbReference>
<protein>
    <submittedName>
        <fullName evidence="9">A mating type protein</fullName>
    </submittedName>
</protein>
<feature type="DNA-binding region" description="Homeobox" evidence="5">
    <location>
        <begin position="149"/>
        <end position="208"/>
    </location>
</feature>
<dbReference type="InterPro" id="IPR001356">
    <property type="entry name" value="HD"/>
</dbReference>
<dbReference type="InterPro" id="IPR051000">
    <property type="entry name" value="Homeobox_DNA-bind_prot"/>
</dbReference>
<dbReference type="Gene3D" id="1.10.10.60">
    <property type="entry name" value="Homeodomain-like"/>
    <property type="match status" value="1"/>
</dbReference>
<evidence type="ECO:0000256" key="6">
    <source>
        <dbReference type="RuleBase" id="RU000682"/>
    </source>
</evidence>
<dbReference type="SMART" id="SM00389">
    <property type="entry name" value="HOX"/>
    <property type="match status" value="1"/>
</dbReference>
<evidence type="ECO:0000256" key="4">
    <source>
        <dbReference type="ARBA" id="ARBA00023242"/>
    </source>
</evidence>
<evidence type="ECO:0000256" key="2">
    <source>
        <dbReference type="ARBA" id="ARBA00023125"/>
    </source>
</evidence>
<evidence type="ECO:0000256" key="1">
    <source>
        <dbReference type="ARBA" id="ARBA00004123"/>
    </source>
</evidence>
<dbReference type="PANTHER" id="PTHR24324:SF5">
    <property type="entry name" value="HEMATOPOIETICALLY-EXPRESSED HOMEOBOX PROTEIN HHEX"/>
    <property type="match status" value="1"/>
</dbReference>
<dbReference type="PANTHER" id="PTHR24324">
    <property type="entry name" value="HOMEOBOX PROTEIN HHEX"/>
    <property type="match status" value="1"/>
</dbReference>
<keyword evidence="2 5" id="KW-0238">DNA-binding</keyword>
<dbReference type="VEuPathDB" id="FungiDB:CC1G_13704"/>
<dbReference type="SUPFAM" id="SSF46689">
    <property type="entry name" value="Homeodomain-like"/>
    <property type="match status" value="1"/>
</dbReference>
<dbReference type="GO" id="GO:0000981">
    <property type="term" value="F:DNA-binding transcription factor activity, RNA polymerase II-specific"/>
    <property type="evidence" value="ECO:0007669"/>
    <property type="project" value="InterPro"/>
</dbReference>
<proteinExistence type="predicted"/>
<comment type="subcellular location">
    <subcellularLocation>
        <location evidence="1 5 6">Nucleus</location>
    </subcellularLocation>
</comment>
<feature type="compositionally biased region" description="Low complexity" evidence="7">
    <location>
        <begin position="367"/>
        <end position="376"/>
    </location>
</feature>
<dbReference type="AlphaFoldDB" id="Q00354"/>
<dbReference type="VEuPathDB" id="FungiDB:CC2G_000672"/>
<gene>
    <name evidence="9" type="primary">b2-1</name>
</gene>
<dbReference type="PROSITE" id="PS00027">
    <property type="entry name" value="HOMEOBOX_1"/>
    <property type="match status" value="1"/>
</dbReference>
<dbReference type="PROSITE" id="PS50071">
    <property type="entry name" value="HOMEOBOX_2"/>
    <property type="match status" value="1"/>
</dbReference>
<sequence length="524" mass="59450">MIGLENPELWGQLRRATGSGLVWLSVGAKTKLLFRPAGHRVLNSSSSPQIFPLLLSFTQFVSSLHLTPSASEQLVLKVDKVIEEQRTLHLTNYQRMCGGYLELSKQQGMEIDPISVRNMQTLVERSFQQLISRIQSEIMERYQQTRQQLEVKRTPFNSEYTPLLEKYFEYNAYPSARDREWLARKTMMSVRQIEVWFQNHRRRARKEGIHFERLPMDRVPVELSLESLEKKLSPLTLPHKVELYGSRLPTPPPDANHIVSPCIALVSPDQPRAHSILDRAPGARHAYPTVYRKDGHNDDLFPCKRGNFNFPAPIWDRCSSTTPPKPRHCTMDQLCQTFAATRIRGPSKDQEDPGQPGPWYASRVTGPIIAPHPAAIRPSEPRLRLQKSVGSPRPSRQSPSPRRERQVSTPAPKPSNRRQEPRSHTTTPSPSLPTTFHKRTIPRLSSQSSLSFVDSSDLDTPDGSPSMSPASALPPIVHEHIGDPYAVINQFDKATSPAIYLQTPFNYWRLPSRPPLGLNSLFMA</sequence>
<evidence type="ECO:0000259" key="8">
    <source>
        <dbReference type="PROSITE" id="PS50071"/>
    </source>
</evidence>
<dbReference type="GO" id="GO:0005634">
    <property type="term" value="C:nucleus"/>
    <property type="evidence" value="ECO:0007669"/>
    <property type="project" value="UniProtKB-SubCell"/>
</dbReference>
<organism evidence="9">
    <name type="scientific">Coprinopsis cinerea</name>
    <name type="common">Inky cap fungus</name>
    <name type="synonym">Hormographiella aspergillata</name>
    <dbReference type="NCBI Taxonomy" id="5346"/>
    <lineage>
        <taxon>Eukaryota</taxon>
        <taxon>Fungi</taxon>
        <taxon>Dikarya</taxon>
        <taxon>Basidiomycota</taxon>
        <taxon>Agaricomycotina</taxon>
        <taxon>Agaricomycetes</taxon>
        <taxon>Agaricomycetidae</taxon>
        <taxon>Agaricales</taxon>
        <taxon>Agaricineae</taxon>
        <taxon>Psathyrellaceae</taxon>
        <taxon>Coprinopsis</taxon>
    </lineage>
</organism>
<feature type="region of interest" description="Disordered" evidence="7">
    <location>
        <begin position="345"/>
        <end position="471"/>
    </location>
</feature>
<reference evidence="9" key="1">
    <citation type="journal article" date="1994" name="Plant Cell">
        <title>Two classes of homeodomain proteins specify the multiple A mating type of the mushroom Coprinus cinereus.</title>
        <authorList>
            <person name="Kuees U."/>
            <person name="Asante-Owusu R.N."/>
            <person name="Musasa E.S."/>
            <person name="Tymon A.M."/>
            <person name="Pardo E.H."/>
            <person name="O'Shea S."/>
            <person name="Goettgens B."/>
            <person name="Casselton L.A."/>
        </authorList>
    </citation>
    <scope>NUCLEOTIDE SEQUENCE</scope>
    <source>
        <strain evidence="9">JV6</strain>
    </source>
</reference>
<dbReference type="CDD" id="cd00086">
    <property type="entry name" value="homeodomain"/>
    <property type="match status" value="1"/>
</dbReference>
<dbReference type="GO" id="GO:0030154">
    <property type="term" value="P:cell differentiation"/>
    <property type="evidence" value="ECO:0007669"/>
    <property type="project" value="TreeGrafter"/>
</dbReference>
<feature type="domain" description="Homeobox" evidence="8">
    <location>
        <begin position="147"/>
        <end position="207"/>
    </location>
</feature>
<evidence type="ECO:0000313" key="9">
    <source>
        <dbReference type="EMBL" id="CAA56132.1"/>
    </source>
</evidence>
<evidence type="ECO:0000256" key="3">
    <source>
        <dbReference type="ARBA" id="ARBA00023155"/>
    </source>
</evidence>
<evidence type="ECO:0000256" key="5">
    <source>
        <dbReference type="PROSITE-ProRule" id="PRU00108"/>
    </source>
</evidence>
<dbReference type="InterPro" id="IPR009057">
    <property type="entry name" value="Homeodomain-like_sf"/>
</dbReference>
<accession>Q00354</accession>
<keyword evidence="4 5" id="KW-0539">Nucleus</keyword>
<dbReference type="InterPro" id="IPR017970">
    <property type="entry name" value="Homeobox_CS"/>
</dbReference>
<feature type="compositionally biased region" description="Low complexity" evidence="7">
    <location>
        <begin position="444"/>
        <end position="455"/>
    </location>
</feature>
<dbReference type="Pfam" id="PF00046">
    <property type="entry name" value="Homeodomain"/>
    <property type="match status" value="1"/>
</dbReference>
<keyword evidence="3 5" id="KW-0371">Homeobox</keyword>
<feature type="compositionally biased region" description="Low complexity" evidence="7">
    <location>
        <begin position="424"/>
        <end position="435"/>
    </location>
</feature>